<evidence type="ECO:0000313" key="1">
    <source>
        <dbReference type="EMBL" id="OLO44295.1"/>
    </source>
</evidence>
<accession>A0A1Q8V869</accession>
<evidence type="ECO:0000313" key="2">
    <source>
        <dbReference type="Proteomes" id="UP000186857"/>
    </source>
</evidence>
<gene>
    <name evidence="1" type="ORF">BKH29_08455</name>
</gene>
<comment type="caution">
    <text evidence="1">The sequence shown here is derived from an EMBL/GenBank/DDBJ whole genome shotgun (WGS) entry which is preliminary data.</text>
</comment>
<reference evidence="1 2" key="1">
    <citation type="submission" date="2016-12" db="EMBL/GenBank/DDBJ databases">
        <title>Genomic Comparison of strains in the 'Actinomyces naeslundii' Group.</title>
        <authorList>
            <person name="Mughal S.R."/>
            <person name="Do T."/>
            <person name="Gilbert S.C."/>
            <person name="Witherden E.A."/>
            <person name="Didelot X."/>
            <person name="Beighton D."/>
        </authorList>
    </citation>
    <scope>NUCLEOTIDE SEQUENCE [LARGE SCALE GENOMIC DNA]</scope>
    <source>
        <strain evidence="1 2">CCUG 33920</strain>
    </source>
</reference>
<protein>
    <submittedName>
        <fullName evidence="1">Uncharacterized protein</fullName>
    </submittedName>
</protein>
<name>A0A1Q8V869_9ACTO</name>
<dbReference type="AlphaFoldDB" id="A0A1Q8V869"/>
<organism evidence="1 2">
    <name type="scientific">Actinomyces oris</name>
    <dbReference type="NCBI Taxonomy" id="544580"/>
    <lineage>
        <taxon>Bacteria</taxon>
        <taxon>Bacillati</taxon>
        <taxon>Actinomycetota</taxon>
        <taxon>Actinomycetes</taxon>
        <taxon>Actinomycetales</taxon>
        <taxon>Actinomycetaceae</taxon>
        <taxon>Actinomyces</taxon>
    </lineage>
</organism>
<dbReference type="EMBL" id="MSKJ01000017">
    <property type="protein sequence ID" value="OLO44295.1"/>
    <property type="molecule type" value="Genomic_DNA"/>
</dbReference>
<sequence length="180" mass="19862">MRSPRGHGIKNMTHYRVLKQHTQPDLDQVSRLHFCSGEQLGYSRTFAGSTSTLRALLSVTPTDVPLQRICHRRLAVRLSPFGSGLYFRQAHPTHVKPGFHDPGHTSFSSSFQHFRGAPGCTAVDPHRPSVSTERPDRLVSTSQFTVQLSGVRSRTPATIKEHIPCLLPPVAPALVPDPTS</sequence>
<proteinExistence type="predicted"/>
<dbReference type="Proteomes" id="UP000186857">
    <property type="component" value="Unassembled WGS sequence"/>
</dbReference>